<proteinExistence type="predicted"/>
<dbReference type="EMBL" id="BGZK01001239">
    <property type="protein sequence ID" value="GBP75195.1"/>
    <property type="molecule type" value="Genomic_DNA"/>
</dbReference>
<keyword evidence="3" id="KW-1185">Reference proteome</keyword>
<feature type="compositionally biased region" description="Low complexity" evidence="1">
    <location>
        <begin position="35"/>
        <end position="49"/>
    </location>
</feature>
<evidence type="ECO:0000256" key="1">
    <source>
        <dbReference type="SAM" id="MobiDB-lite"/>
    </source>
</evidence>
<evidence type="ECO:0000313" key="3">
    <source>
        <dbReference type="Proteomes" id="UP000299102"/>
    </source>
</evidence>
<dbReference type="Proteomes" id="UP000299102">
    <property type="component" value="Unassembled WGS sequence"/>
</dbReference>
<sequence>MVHYTRYESELWSSDAIAATKINVDKAEPSAKRYGGASSPQACQSQAAGKRGNNSVYREFRFDNEMTQL</sequence>
<accession>A0A4C1YLH5</accession>
<organism evidence="2 3">
    <name type="scientific">Eumeta variegata</name>
    <name type="common">Bagworm moth</name>
    <name type="synonym">Eumeta japonica</name>
    <dbReference type="NCBI Taxonomy" id="151549"/>
    <lineage>
        <taxon>Eukaryota</taxon>
        <taxon>Metazoa</taxon>
        <taxon>Ecdysozoa</taxon>
        <taxon>Arthropoda</taxon>
        <taxon>Hexapoda</taxon>
        <taxon>Insecta</taxon>
        <taxon>Pterygota</taxon>
        <taxon>Neoptera</taxon>
        <taxon>Endopterygota</taxon>
        <taxon>Lepidoptera</taxon>
        <taxon>Glossata</taxon>
        <taxon>Ditrysia</taxon>
        <taxon>Tineoidea</taxon>
        <taxon>Psychidae</taxon>
        <taxon>Oiketicinae</taxon>
        <taxon>Eumeta</taxon>
    </lineage>
</organism>
<evidence type="ECO:0000313" key="2">
    <source>
        <dbReference type="EMBL" id="GBP75195.1"/>
    </source>
</evidence>
<gene>
    <name evidence="2" type="ORF">EVAR_88801_1</name>
</gene>
<feature type="region of interest" description="Disordered" evidence="1">
    <location>
        <begin position="31"/>
        <end position="55"/>
    </location>
</feature>
<comment type="caution">
    <text evidence="2">The sequence shown here is derived from an EMBL/GenBank/DDBJ whole genome shotgun (WGS) entry which is preliminary data.</text>
</comment>
<protein>
    <submittedName>
        <fullName evidence="2">Uncharacterized protein</fullName>
    </submittedName>
</protein>
<reference evidence="2 3" key="1">
    <citation type="journal article" date="2019" name="Commun. Biol.">
        <title>The bagworm genome reveals a unique fibroin gene that provides high tensile strength.</title>
        <authorList>
            <person name="Kono N."/>
            <person name="Nakamura H."/>
            <person name="Ohtoshi R."/>
            <person name="Tomita M."/>
            <person name="Numata K."/>
            <person name="Arakawa K."/>
        </authorList>
    </citation>
    <scope>NUCLEOTIDE SEQUENCE [LARGE SCALE GENOMIC DNA]</scope>
</reference>
<name>A0A4C1YLH5_EUMVA</name>
<dbReference type="AlphaFoldDB" id="A0A4C1YLH5"/>